<dbReference type="InterPro" id="IPR017927">
    <property type="entry name" value="FAD-bd_FR_type"/>
</dbReference>
<evidence type="ECO:0000313" key="2">
    <source>
        <dbReference type="EMBL" id="MBR7744724.1"/>
    </source>
</evidence>
<dbReference type="EMBL" id="JAGSNF010000023">
    <property type="protein sequence ID" value="MBR7744724.1"/>
    <property type="molecule type" value="Genomic_DNA"/>
</dbReference>
<dbReference type="Pfam" id="PF08021">
    <property type="entry name" value="FAD_binding_9"/>
    <property type="match status" value="1"/>
</dbReference>
<dbReference type="Gene3D" id="3.40.50.80">
    <property type="entry name" value="Nucleotide-binding domain of ferredoxin-NADP reductase (FNR) module"/>
    <property type="match status" value="1"/>
</dbReference>
<dbReference type="InterPro" id="IPR017938">
    <property type="entry name" value="Riboflavin_synthase-like_b-brl"/>
</dbReference>
<organism evidence="2 3">
    <name type="scientific">Phycicoccus avicenniae</name>
    <dbReference type="NCBI Taxonomy" id="2828860"/>
    <lineage>
        <taxon>Bacteria</taxon>
        <taxon>Bacillati</taxon>
        <taxon>Actinomycetota</taxon>
        <taxon>Actinomycetes</taxon>
        <taxon>Micrococcales</taxon>
        <taxon>Intrasporangiaceae</taxon>
        <taxon>Phycicoccus</taxon>
    </lineage>
</organism>
<name>A0A941I268_9MICO</name>
<dbReference type="PROSITE" id="PS51384">
    <property type="entry name" value="FAD_FR"/>
    <property type="match status" value="1"/>
</dbReference>
<proteinExistence type="predicted"/>
<evidence type="ECO:0000313" key="3">
    <source>
        <dbReference type="Proteomes" id="UP000677016"/>
    </source>
</evidence>
<comment type="caution">
    <text evidence="2">The sequence shown here is derived from an EMBL/GenBank/DDBJ whole genome shotgun (WGS) entry which is preliminary data.</text>
</comment>
<dbReference type="GO" id="GO:0016491">
    <property type="term" value="F:oxidoreductase activity"/>
    <property type="evidence" value="ECO:0007669"/>
    <property type="project" value="InterPro"/>
</dbReference>
<dbReference type="InterPro" id="IPR039261">
    <property type="entry name" value="FNR_nucleotide-bd"/>
</dbReference>
<dbReference type="InterPro" id="IPR013113">
    <property type="entry name" value="SIP_FAD-bd"/>
</dbReference>
<dbReference type="RefSeq" id="WP_211604249.1">
    <property type="nucleotide sequence ID" value="NZ_JAGSNF010000023.1"/>
</dbReference>
<dbReference type="InterPro" id="IPR007037">
    <property type="entry name" value="SIP_rossman_dom"/>
</dbReference>
<keyword evidence="3" id="KW-1185">Reference proteome</keyword>
<evidence type="ECO:0000259" key="1">
    <source>
        <dbReference type="PROSITE" id="PS51384"/>
    </source>
</evidence>
<accession>A0A941I268</accession>
<feature type="domain" description="FAD-binding FR-type" evidence="1">
    <location>
        <begin position="12"/>
        <end position="135"/>
    </location>
</feature>
<dbReference type="InterPro" id="IPR039374">
    <property type="entry name" value="SIP_fam"/>
</dbReference>
<dbReference type="SUPFAM" id="SSF63380">
    <property type="entry name" value="Riboflavin synthase domain-like"/>
    <property type="match status" value="1"/>
</dbReference>
<reference evidence="2" key="1">
    <citation type="submission" date="2021-04" db="EMBL/GenBank/DDBJ databases">
        <title>Phycicoccus avicenniae sp. nov., a novel endophytic actinomycetes isolated from branch of Avicennia mariana.</title>
        <authorList>
            <person name="Tuo L."/>
        </authorList>
    </citation>
    <scope>NUCLEOTIDE SEQUENCE</scope>
    <source>
        <strain evidence="2">BSK3Z-2</strain>
    </source>
</reference>
<dbReference type="PANTHER" id="PTHR30157:SF0">
    <property type="entry name" value="NADPH-DEPENDENT FERRIC-CHELATE REDUCTASE"/>
    <property type="match status" value="1"/>
</dbReference>
<protein>
    <submittedName>
        <fullName evidence="2">Siderophore-interacting protein</fullName>
    </submittedName>
</protein>
<dbReference type="Pfam" id="PF04954">
    <property type="entry name" value="SIP"/>
    <property type="match status" value="1"/>
</dbReference>
<dbReference type="CDD" id="cd06193">
    <property type="entry name" value="siderophore_interacting"/>
    <property type="match status" value="1"/>
</dbReference>
<sequence>MSATATRVRHDLHVRRAEVSVVEDLGPRLRRLTLALAADAAAVPFVPLAVGDHVKLALPHPVTGDLVLPRPGTDAEPGAPRPVLRDYTVRAVPDERHVVVDVVLHGEGAASTWAAAAAPGTPVGVLGPRGSVVMPGDRARYLCLLDESALPVAARWLEEAPAGALVDVAVEVEDPATAAVPLPARGDARVTWVAGTDGAGLARHLADLRPGPDDLVWAAGEAGSMLAVRRAAKDLGVAPDALEVHGYWRHGVAGRDHHAPLES</sequence>
<dbReference type="AlphaFoldDB" id="A0A941I268"/>
<dbReference type="Proteomes" id="UP000677016">
    <property type="component" value="Unassembled WGS sequence"/>
</dbReference>
<dbReference type="PANTHER" id="PTHR30157">
    <property type="entry name" value="FERRIC REDUCTASE, NADPH-DEPENDENT"/>
    <property type="match status" value="1"/>
</dbReference>
<gene>
    <name evidence="2" type="ORF">KC207_15610</name>
</gene>
<dbReference type="Gene3D" id="2.40.30.10">
    <property type="entry name" value="Translation factors"/>
    <property type="match status" value="1"/>
</dbReference>